<evidence type="ECO:0000259" key="10">
    <source>
        <dbReference type="Pfam" id="PF02463"/>
    </source>
</evidence>
<sequence length="551" mass="61347">MLQELHIQNYAIIDDLVIRFDAGLNIITGETGAGKSILMGALSLILGERADSSMVLNKDKKCFVEGVFLVSNKPGVIHFLEENDLDINAELVIRREIAVNGKSRAFVNDTPVTLGQLQALTSRLVDLHHQFDTLSLADTGFQLTVVDAMSGNEHNLARYRKSFRAWQDTRRELTVLQERKDNSNREQDYHRFLYNELEEASFKPDELEGLEDELKLLNSAEGIKSALTNVYEHLKGQETPLVQVLKQMHQQLQPFVNPLAAVADLSARIQACYIELADIAEEAEHQADKISHDAGRIEEINERLNTGYRLLKKHGVQTTRELLALMDELSVKLLAIEQLDDQILALQKQLQASEADMLRLADSISAARKKQVPSLEKQVNELLARVGMPNARLKVQLDPAEPSISGTDAIDFLFDGNKSNQFSSLRKVASGGELSRLMLCIKSLVAGKIDLPTLIFDEIDTGISGEASRQVGLIMKELAAARQVICITHQPQIAGKADRHLFVFKQAAGKTISTNIRELDREERITAIAQMLSGEKPTAAAMENAREMIMK</sequence>
<evidence type="ECO:0000313" key="11">
    <source>
        <dbReference type="EMBL" id="MBC6490299.1"/>
    </source>
</evidence>
<reference evidence="11 12" key="1">
    <citation type="submission" date="2016-07" db="EMBL/GenBank/DDBJ databases">
        <title>Genome analysis of Flavihumibacter stibioxidans YS-17.</title>
        <authorList>
            <person name="Shi K."/>
            <person name="Han Y."/>
            <person name="Wang G."/>
        </authorList>
    </citation>
    <scope>NUCLEOTIDE SEQUENCE [LARGE SCALE GENOMIC DNA]</scope>
    <source>
        <strain evidence="11 12">YS-17</strain>
    </source>
</reference>
<dbReference type="Gene3D" id="3.40.50.300">
    <property type="entry name" value="P-loop containing nucleotide triphosphate hydrolases"/>
    <property type="match status" value="2"/>
</dbReference>
<dbReference type="InterPro" id="IPR004604">
    <property type="entry name" value="DNA_recomb/repair_RecN"/>
</dbReference>
<protein>
    <recommendedName>
        <fullName evidence="3 9">DNA repair protein RecN</fullName>
    </recommendedName>
    <alternativeName>
        <fullName evidence="8 9">Recombination protein N</fullName>
    </alternativeName>
</protein>
<dbReference type="EMBL" id="MBUA01000001">
    <property type="protein sequence ID" value="MBC6490299.1"/>
    <property type="molecule type" value="Genomic_DNA"/>
</dbReference>
<dbReference type="PANTHER" id="PTHR11059:SF0">
    <property type="entry name" value="DNA REPAIR PROTEIN RECN"/>
    <property type="match status" value="1"/>
</dbReference>
<dbReference type="NCBIfam" id="TIGR00634">
    <property type="entry name" value="recN"/>
    <property type="match status" value="1"/>
</dbReference>
<evidence type="ECO:0000256" key="7">
    <source>
        <dbReference type="ARBA" id="ARBA00023204"/>
    </source>
</evidence>
<evidence type="ECO:0000256" key="3">
    <source>
        <dbReference type="ARBA" id="ARBA00021315"/>
    </source>
</evidence>
<dbReference type="CDD" id="cd03241">
    <property type="entry name" value="ABC_RecN"/>
    <property type="match status" value="2"/>
</dbReference>
<keyword evidence="12" id="KW-1185">Reference proteome</keyword>
<evidence type="ECO:0000256" key="6">
    <source>
        <dbReference type="ARBA" id="ARBA00022840"/>
    </source>
</evidence>
<dbReference type="SUPFAM" id="SSF52540">
    <property type="entry name" value="P-loop containing nucleoside triphosphate hydrolases"/>
    <property type="match status" value="2"/>
</dbReference>
<keyword evidence="5 9" id="KW-0227">DNA damage</keyword>
<dbReference type="Pfam" id="PF02463">
    <property type="entry name" value="SMC_N"/>
    <property type="match status" value="1"/>
</dbReference>
<evidence type="ECO:0000256" key="8">
    <source>
        <dbReference type="ARBA" id="ARBA00033408"/>
    </source>
</evidence>
<dbReference type="InterPro" id="IPR003395">
    <property type="entry name" value="RecF/RecN/SMC_N"/>
</dbReference>
<evidence type="ECO:0000256" key="4">
    <source>
        <dbReference type="ARBA" id="ARBA00022741"/>
    </source>
</evidence>
<accession>A0ABR7M6Z2</accession>
<feature type="domain" description="RecF/RecN/SMC N-terminal" evidence="10">
    <location>
        <begin position="2"/>
        <end position="509"/>
    </location>
</feature>
<proteinExistence type="inferred from homology"/>
<organism evidence="11 12">
    <name type="scientific">Flavihumibacter stibioxidans</name>
    <dbReference type="NCBI Taxonomy" id="1834163"/>
    <lineage>
        <taxon>Bacteria</taxon>
        <taxon>Pseudomonadati</taxon>
        <taxon>Bacteroidota</taxon>
        <taxon>Chitinophagia</taxon>
        <taxon>Chitinophagales</taxon>
        <taxon>Chitinophagaceae</taxon>
        <taxon>Flavihumibacter</taxon>
    </lineage>
</organism>
<evidence type="ECO:0000313" key="12">
    <source>
        <dbReference type="Proteomes" id="UP000765802"/>
    </source>
</evidence>
<comment type="caution">
    <text evidence="11">The sequence shown here is derived from an EMBL/GenBank/DDBJ whole genome shotgun (WGS) entry which is preliminary data.</text>
</comment>
<evidence type="ECO:0000256" key="5">
    <source>
        <dbReference type="ARBA" id="ARBA00022763"/>
    </source>
</evidence>
<evidence type="ECO:0000256" key="1">
    <source>
        <dbReference type="ARBA" id="ARBA00003618"/>
    </source>
</evidence>
<dbReference type="InterPro" id="IPR027417">
    <property type="entry name" value="P-loop_NTPase"/>
</dbReference>
<comment type="similarity">
    <text evidence="2 9">Belongs to the RecN family.</text>
</comment>
<dbReference type="PIRSF" id="PIRSF003128">
    <property type="entry name" value="RecN"/>
    <property type="match status" value="1"/>
</dbReference>
<name>A0ABR7M6Z2_9BACT</name>
<evidence type="ECO:0000256" key="2">
    <source>
        <dbReference type="ARBA" id="ARBA00009441"/>
    </source>
</evidence>
<keyword evidence="6" id="KW-0067">ATP-binding</keyword>
<dbReference type="PANTHER" id="PTHR11059">
    <property type="entry name" value="DNA REPAIR PROTEIN RECN"/>
    <property type="match status" value="1"/>
</dbReference>
<dbReference type="RefSeq" id="WP_187255613.1">
    <property type="nucleotide sequence ID" value="NZ_JBHULF010000006.1"/>
</dbReference>
<gene>
    <name evidence="11" type="ORF">BC349_04950</name>
</gene>
<dbReference type="Proteomes" id="UP000765802">
    <property type="component" value="Unassembled WGS sequence"/>
</dbReference>
<evidence type="ECO:0000256" key="9">
    <source>
        <dbReference type="PIRNR" id="PIRNR003128"/>
    </source>
</evidence>
<keyword evidence="4" id="KW-0547">Nucleotide-binding</keyword>
<comment type="function">
    <text evidence="1 9">May be involved in recombinational repair of damaged DNA.</text>
</comment>
<keyword evidence="7 9" id="KW-0234">DNA repair</keyword>